<name>A0ABD5W1S4_9EURY</name>
<evidence type="ECO:0000256" key="1">
    <source>
        <dbReference type="ARBA" id="ARBA00022723"/>
    </source>
</evidence>
<accession>A0ABD5W1S4</accession>
<keyword evidence="3" id="KW-0378">Hydrolase</keyword>
<dbReference type="AlphaFoldDB" id="A0ABD5W1S4"/>
<proteinExistence type="predicted"/>
<dbReference type="InterPro" id="IPR036663">
    <property type="entry name" value="Fumarylacetoacetase_C_sf"/>
</dbReference>
<reference evidence="3 4" key="1">
    <citation type="journal article" date="2019" name="Int. J. Syst. Evol. Microbiol.">
        <title>The Global Catalogue of Microorganisms (GCM) 10K type strain sequencing project: providing services to taxonomists for standard genome sequencing and annotation.</title>
        <authorList>
            <consortium name="The Broad Institute Genomics Platform"/>
            <consortium name="The Broad Institute Genome Sequencing Center for Infectious Disease"/>
            <person name="Wu L."/>
            <person name="Ma J."/>
        </authorList>
    </citation>
    <scope>NUCLEOTIDE SEQUENCE [LARGE SCALE GENOMIC DNA]</scope>
    <source>
        <strain evidence="3 4">JCM 30072</strain>
    </source>
</reference>
<dbReference type="GO" id="GO:0016787">
    <property type="term" value="F:hydrolase activity"/>
    <property type="evidence" value="ECO:0007669"/>
    <property type="project" value="UniProtKB-KW"/>
</dbReference>
<dbReference type="GO" id="GO:0046872">
    <property type="term" value="F:metal ion binding"/>
    <property type="evidence" value="ECO:0007669"/>
    <property type="project" value="UniProtKB-KW"/>
</dbReference>
<evidence type="ECO:0000313" key="3">
    <source>
        <dbReference type="EMBL" id="MFC7059518.1"/>
    </source>
</evidence>
<dbReference type="RefSeq" id="WP_382186471.1">
    <property type="nucleotide sequence ID" value="NZ_JBHSZI010000001.1"/>
</dbReference>
<sequence>MRLARILTPSGPVEGRYEDGTIVADDGVYEIGTDGRLLPPCDPTALYCIGRNYAETLEQMEYERPEEPTFFIKPPASLVAHEQPVHYPSFTDEFTYAGELAAVIDERCRGIDPGEVSSVVRGYTMMNDLDALDQPNLPARKAFDDAAPLGPWIETDLDPTNIDIHTEINGERRQDANTELMLFDPNDLVSFLSKRFTFEPGDVVAFGSPANPGLVEPGDEIEITYGGIGTLRNTIVEGCLHCAGLRCLIVIVGVVTAVGKRGVGLTP</sequence>
<dbReference type="Gene3D" id="3.90.850.10">
    <property type="entry name" value="Fumarylacetoacetase-like, C-terminal domain"/>
    <property type="match status" value="1"/>
</dbReference>
<gene>
    <name evidence="3" type="ORF">ACFQQG_16705</name>
</gene>
<protein>
    <submittedName>
        <fullName evidence="3">Fumarylacetoacetate hydrolase family protein</fullName>
    </submittedName>
</protein>
<dbReference type="Proteomes" id="UP001596445">
    <property type="component" value="Unassembled WGS sequence"/>
</dbReference>
<keyword evidence="1" id="KW-0479">Metal-binding</keyword>
<dbReference type="SUPFAM" id="SSF56529">
    <property type="entry name" value="FAH"/>
    <property type="match status" value="1"/>
</dbReference>
<evidence type="ECO:0000313" key="4">
    <source>
        <dbReference type="Proteomes" id="UP001596445"/>
    </source>
</evidence>
<keyword evidence="4" id="KW-1185">Reference proteome</keyword>
<dbReference type="PANTHER" id="PTHR11820">
    <property type="entry name" value="ACYLPYRUVASE"/>
    <property type="match status" value="1"/>
</dbReference>
<comment type="caution">
    <text evidence="3">The sequence shown here is derived from an EMBL/GenBank/DDBJ whole genome shotgun (WGS) entry which is preliminary data.</text>
</comment>
<organism evidence="3 4">
    <name type="scientific">Halovenus salina</name>
    <dbReference type="NCBI Taxonomy" id="1510225"/>
    <lineage>
        <taxon>Archaea</taxon>
        <taxon>Methanobacteriati</taxon>
        <taxon>Methanobacteriota</taxon>
        <taxon>Stenosarchaea group</taxon>
        <taxon>Halobacteria</taxon>
        <taxon>Halobacteriales</taxon>
        <taxon>Haloarculaceae</taxon>
        <taxon>Halovenus</taxon>
    </lineage>
</organism>
<dbReference type="Pfam" id="PF01557">
    <property type="entry name" value="FAA_hydrolase"/>
    <property type="match status" value="1"/>
</dbReference>
<dbReference type="EMBL" id="JBHSZI010000001">
    <property type="protein sequence ID" value="MFC7059518.1"/>
    <property type="molecule type" value="Genomic_DNA"/>
</dbReference>
<evidence type="ECO:0000259" key="2">
    <source>
        <dbReference type="Pfam" id="PF01557"/>
    </source>
</evidence>
<feature type="domain" description="Fumarylacetoacetase-like C-terminal" evidence="2">
    <location>
        <begin position="46"/>
        <end position="236"/>
    </location>
</feature>
<dbReference type="PANTHER" id="PTHR11820:SF7">
    <property type="entry name" value="ACYLPYRUVASE FAHD1, MITOCHONDRIAL"/>
    <property type="match status" value="1"/>
</dbReference>
<dbReference type="InterPro" id="IPR011234">
    <property type="entry name" value="Fumarylacetoacetase-like_C"/>
</dbReference>